<evidence type="ECO:0000256" key="1">
    <source>
        <dbReference type="ARBA" id="ARBA00004496"/>
    </source>
</evidence>
<keyword evidence="2" id="KW-0963">Cytoplasm</keyword>
<name>A0A6P7YS59_9AMPH</name>
<feature type="region of interest" description="Disordered" evidence="4">
    <location>
        <begin position="1"/>
        <end position="35"/>
    </location>
</feature>
<dbReference type="GeneID" id="115474618"/>
<feature type="compositionally biased region" description="Basic and acidic residues" evidence="4">
    <location>
        <begin position="1"/>
        <end position="23"/>
    </location>
</feature>
<evidence type="ECO:0000313" key="7">
    <source>
        <dbReference type="RefSeq" id="XP_030066024.1"/>
    </source>
</evidence>
<dbReference type="SMART" id="SM00558">
    <property type="entry name" value="JmjC"/>
    <property type="match status" value="1"/>
</dbReference>
<dbReference type="OrthoDB" id="47172at2759"/>
<dbReference type="InParanoid" id="A0A6P7YS59"/>
<evidence type="ECO:0000256" key="2">
    <source>
        <dbReference type="ARBA" id="ARBA00022490"/>
    </source>
</evidence>
<dbReference type="Gene3D" id="2.60.120.650">
    <property type="entry name" value="Cupin"/>
    <property type="match status" value="1"/>
</dbReference>
<sequence length="504" mass="57404">MQSPSEKRAGTDGKEGGRKRSDAEGPCQGKHAKPFTPQEAKDIVMTLQQPAVFYDMVSDWPARRWTVDHLSDVLNRKSIQFRIGKKSHHTAPQFETQCSYVQATLEQFIAWSYAQSPCSSGPFSSYDSSEYWAYADYKYMSILFEDHTEKLQDVMWSDFGFPGRNGRESTLWIGTREANTPCHMDSYGCNLVMQVQGRKRWHLFPPEDGAFLYPTRIPYEESSVFSQVNVVNPDLRCFPQFRKAQTSVVTLHPGQVLFVPRHWWHYVESIDPITVSVNSWIELEEDHKARVEEAITRLTVCAIKSAEDPCTAEVWLNPTEVDATSHDINLKYLHAAVAAYLKHQREAAIEPKQHRASSEQDSFAQCKRMKMERSSNSSDCKPREHEPSLPMPKRKEKLPLSLHLVPVVPQSERANCEGDKKGEGESGSSSHQVRKMEGERSEEFHSAWKESVMNRNETLAEQALSGRSACSPPKPISTNDFLDCLVNPQVIHLVTRLLLERQSS</sequence>
<dbReference type="InterPro" id="IPR041667">
    <property type="entry name" value="Cupin_8"/>
</dbReference>
<feature type="compositionally biased region" description="Basic and acidic residues" evidence="4">
    <location>
        <begin position="414"/>
        <end position="424"/>
    </location>
</feature>
<feature type="compositionally biased region" description="Basic and acidic residues" evidence="4">
    <location>
        <begin position="349"/>
        <end position="358"/>
    </location>
</feature>
<dbReference type="PANTHER" id="PTHR12461:SF43">
    <property type="entry name" value="HSPB1-ASSOCIATED PROTEIN 1"/>
    <property type="match status" value="1"/>
</dbReference>
<dbReference type="InterPro" id="IPR003347">
    <property type="entry name" value="JmjC_dom"/>
</dbReference>
<dbReference type="PANTHER" id="PTHR12461">
    <property type="entry name" value="HYPOXIA-INDUCIBLE FACTOR 1 ALPHA INHIBITOR-RELATED"/>
    <property type="match status" value="1"/>
</dbReference>
<dbReference type="RefSeq" id="XP_030066024.1">
    <property type="nucleotide sequence ID" value="XM_030210164.1"/>
</dbReference>
<evidence type="ECO:0000256" key="3">
    <source>
        <dbReference type="ARBA" id="ARBA00037342"/>
    </source>
</evidence>
<feature type="region of interest" description="Disordered" evidence="4">
    <location>
        <begin position="409"/>
        <end position="441"/>
    </location>
</feature>
<organism evidence="6 7">
    <name type="scientific">Microcaecilia unicolor</name>
    <dbReference type="NCBI Taxonomy" id="1415580"/>
    <lineage>
        <taxon>Eukaryota</taxon>
        <taxon>Metazoa</taxon>
        <taxon>Chordata</taxon>
        <taxon>Craniata</taxon>
        <taxon>Vertebrata</taxon>
        <taxon>Euteleostomi</taxon>
        <taxon>Amphibia</taxon>
        <taxon>Gymnophiona</taxon>
        <taxon>Siphonopidae</taxon>
        <taxon>Microcaecilia</taxon>
    </lineage>
</organism>
<feature type="domain" description="JmjC" evidence="5">
    <location>
        <begin position="132"/>
        <end position="296"/>
    </location>
</feature>
<keyword evidence="6" id="KW-1185">Reference proteome</keyword>
<dbReference type="AlphaFoldDB" id="A0A6P7YS59"/>
<feature type="region of interest" description="Disordered" evidence="4">
    <location>
        <begin position="349"/>
        <end position="396"/>
    </location>
</feature>
<dbReference type="Pfam" id="PF13621">
    <property type="entry name" value="Cupin_8"/>
    <property type="match status" value="1"/>
</dbReference>
<dbReference type="SUPFAM" id="SSF51197">
    <property type="entry name" value="Clavaminate synthase-like"/>
    <property type="match status" value="1"/>
</dbReference>
<proteinExistence type="predicted"/>
<accession>A0A6P7YS59</accession>
<dbReference type="FunFam" id="2.60.120.650:FF:000018">
    <property type="entry name" value="HSPB1-associated protein 1 homolog"/>
    <property type="match status" value="1"/>
</dbReference>
<gene>
    <name evidence="7" type="primary">HSPBAP1</name>
</gene>
<reference evidence="7" key="1">
    <citation type="submission" date="2025-08" db="UniProtKB">
        <authorList>
            <consortium name="RefSeq"/>
        </authorList>
    </citation>
    <scope>IDENTIFICATION</scope>
</reference>
<evidence type="ECO:0000259" key="5">
    <source>
        <dbReference type="PROSITE" id="PS51184"/>
    </source>
</evidence>
<dbReference type="PRINTS" id="PR01886">
    <property type="entry name" value="PASS1"/>
</dbReference>
<comment type="subcellular location">
    <subcellularLocation>
        <location evidence="1">Cytoplasm</location>
    </subcellularLocation>
</comment>
<dbReference type="Proteomes" id="UP000515156">
    <property type="component" value="Chromosome 7"/>
</dbReference>
<protein>
    <submittedName>
        <fullName evidence="7">HSPB1-associated protein 1</fullName>
    </submittedName>
</protein>
<dbReference type="KEGG" id="muo:115474618"/>
<evidence type="ECO:0000313" key="6">
    <source>
        <dbReference type="Proteomes" id="UP000515156"/>
    </source>
</evidence>
<comment type="function">
    <text evidence="3">May play a role in cellular stress response.</text>
</comment>
<dbReference type="InterPro" id="IPR013296">
    <property type="entry name" value="HSPB1-associated_protein_1"/>
</dbReference>
<dbReference type="CTD" id="79663"/>
<dbReference type="GO" id="GO:0005737">
    <property type="term" value="C:cytoplasm"/>
    <property type="evidence" value="ECO:0007669"/>
    <property type="project" value="UniProtKB-SubCell"/>
</dbReference>
<evidence type="ECO:0000256" key="4">
    <source>
        <dbReference type="SAM" id="MobiDB-lite"/>
    </source>
</evidence>
<dbReference type="FunCoup" id="A0A6P7YS59">
    <property type="interactions" value="1711"/>
</dbReference>
<dbReference type="PROSITE" id="PS51184">
    <property type="entry name" value="JMJC"/>
    <property type="match status" value="1"/>
</dbReference>